<evidence type="ECO:0000256" key="1">
    <source>
        <dbReference type="ARBA" id="ARBA00038162"/>
    </source>
</evidence>
<dbReference type="AlphaFoldDB" id="A0A6P8HUB5"/>
<dbReference type="KEGG" id="aten:116295205"/>
<dbReference type="CDD" id="cd02537">
    <property type="entry name" value="GT8_Glycogenin"/>
    <property type="match status" value="1"/>
</dbReference>
<evidence type="ECO:0000313" key="3">
    <source>
        <dbReference type="Proteomes" id="UP000515163"/>
    </source>
</evidence>
<protein>
    <recommendedName>
        <fullName evidence="2">glycogenin glucosyltransferase</fullName>
        <ecNumber evidence="2">2.4.1.186</ecNumber>
    </recommendedName>
</protein>
<organism evidence="3 4">
    <name type="scientific">Actinia tenebrosa</name>
    <name type="common">Australian red waratah sea anemone</name>
    <dbReference type="NCBI Taxonomy" id="6105"/>
    <lineage>
        <taxon>Eukaryota</taxon>
        <taxon>Metazoa</taxon>
        <taxon>Cnidaria</taxon>
        <taxon>Anthozoa</taxon>
        <taxon>Hexacorallia</taxon>
        <taxon>Actiniaria</taxon>
        <taxon>Actiniidae</taxon>
        <taxon>Actinia</taxon>
    </lineage>
</organism>
<sequence length="378" mass="44745">MYQSVANYRNRNLIFAVSVSLLFLYVFFAKPLLIHYIYQYTKLIVREVLIDRTRLFENDNQLAQKEWRLYQLESEYGQKWCQGRITSRSDWTWLTAMVNDDFAIPALVLGYSLRKFSCHRNMIALVSSDVSQGARNALKKVGWSIRSVERLDCDWIEKKKGLPQLHSGYIGTHTRFHAWNYTEFSKIIYADPDYMPMTNIDELFDIKGDFAAATCSRPGVLDPCFNAGLLVFKPDAMDYKKIMDLWWKTTDDHCPNDQVLLWHYYADTGRWTALPYSYNVRRITYRPMKAFHFACCIPPKPWSARCRPSRVEAELYDLPITKVERTAITFWKNLYELLKIHNLDDWWMSTRFYRKNQEFGNLSSELCWKLPDYSGTEL</sequence>
<dbReference type="SUPFAM" id="SSF53448">
    <property type="entry name" value="Nucleotide-diphospho-sugar transferases"/>
    <property type="match status" value="1"/>
</dbReference>
<dbReference type="OrthoDB" id="2014201at2759"/>
<evidence type="ECO:0000256" key="2">
    <source>
        <dbReference type="ARBA" id="ARBA00038934"/>
    </source>
</evidence>
<dbReference type="GO" id="GO:0008466">
    <property type="term" value="F:glycogenin glucosyltransferase activity"/>
    <property type="evidence" value="ECO:0007669"/>
    <property type="project" value="UniProtKB-EC"/>
</dbReference>
<dbReference type="InterPro" id="IPR050587">
    <property type="entry name" value="GNT1/Glycosyltrans_8"/>
</dbReference>
<dbReference type="Gene3D" id="3.90.550.10">
    <property type="entry name" value="Spore Coat Polysaccharide Biosynthesis Protein SpsA, Chain A"/>
    <property type="match status" value="1"/>
</dbReference>
<dbReference type="GO" id="GO:0005978">
    <property type="term" value="P:glycogen biosynthetic process"/>
    <property type="evidence" value="ECO:0007669"/>
    <property type="project" value="UniProtKB-ARBA"/>
</dbReference>
<dbReference type="Proteomes" id="UP000515163">
    <property type="component" value="Unplaced"/>
</dbReference>
<proteinExistence type="inferred from homology"/>
<dbReference type="PANTHER" id="PTHR11183">
    <property type="entry name" value="GLYCOGENIN SUBFAMILY MEMBER"/>
    <property type="match status" value="1"/>
</dbReference>
<comment type="similarity">
    <text evidence="1">Belongs to the glycosyltransferase 8 family. Glycogenin subfamily.</text>
</comment>
<dbReference type="EC" id="2.4.1.186" evidence="2"/>
<dbReference type="Pfam" id="PF01501">
    <property type="entry name" value="Glyco_transf_8"/>
    <property type="match status" value="1"/>
</dbReference>
<evidence type="ECO:0000313" key="4">
    <source>
        <dbReference type="RefSeq" id="XP_031558828.1"/>
    </source>
</evidence>
<gene>
    <name evidence="4" type="primary">LOC116295205</name>
</gene>
<dbReference type="InterPro" id="IPR029044">
    <property type="entry name" value="Nucleotide-diphossugar_trans"/>
</dbReference>
<reference evidence="4" key="1">
    <citation type="submission" date="2025-08" db="UniProtKB">
        <authorList>
            <consortium name="RefSeq"/>
        </authorList>
    </citation>
    <scope>IDENTIFICATION</scope>
    <source>
        <tissue evidence="4">Tentacle</tissue>
    </source>
</reference>
<accession>A0A6P8HUB5</accession>
<dbReference type="InParanoid" id="A0A6P8HUB5"/>
<dbReference type="InterPro" id="IPR002495">
    <property type="entry name" value="Glyco_trans_8"/>
</dbReference>
<keyword evidence="3" id="KW-1185">Reference proteome</keyword>
<dbReference type="GeneID" id="116295205"/>
<dbReference type="RefSeq" id="XP_031558828.1">
    <property type="nucleotide sequence ID" value="XM_031702968.1"/>
</dbReference>
<name>A0A6P8HUB5_ACTTE</name>